<dbReference type="InterPro" id="IPR001173">
    <property type="entry name" value="Glyco_trans_2-like"/>
</dbReference>
<dbReference type="PANTHER" id="PTHR43685">
    <property type="entry name" value="GLYCOSYLTRANSFERASE"/>
    <property type="match status" value="1"/>
</dbReference>
<dbReference type="GO" id="GO:0016757">
    <property type="term" value="F:glycosyltransferase activity"/>
    <property type="evidence" value="ECO:0007669"/>
    <property type="project" value="UniProtKB-KW"/>
</dbReference>
<gene>
    <name evidence="5" type="ORF">DC363_16455</name>
</gene>
<dbReference type="EMBL" id="QCYG01000014">
    <property type="protein sequence ID" value="PVA05218.1"/>
    <property type="molecule type" value="Genomic_DNA"/>
</dbReference>
<protein>
    <submittedName>
        <fullName evidence="5">Glycosyl transferase</fullName>
    </submittedName>
</protein>
<dbReference type="AlphaFoldDB" id="A0A2T7FSR8"/>
<dbReference type="Gene3D" id="3.90.550.10">
    <property type="entry name" value="Spore Coat Polysaccharide Biosynthesis Protein SpsA, Chain A"/>
    <property type="match status" value="1"/>
</dbReference>
<dbReference type="InterPro" id="IPR029044">
    <property type="entry name" value="Nucleotide-diphossugar_trans"/>
</dbReference>
<keyword evidence="6" id="KW-1185">Reference proteome</keyword>
<evidence type="ECO:0000256" key="2">
    <source>
        <dbReference type="ARBA" id="ARBA00022676"/>
    </source>
</evidence>
<dbReference type="SUPFAM" id="SSF53448">
    <property type="entry name" value="Nucleotide-diphospho-sugar transferases"/>
    <property type="match status" value="1"/>
</dbReference>
<evidence type="ECO:0000256" key="3">
    <source>
        <dbReference type="ARBA" id="ARBA00022679"/>
    </source>
</evidence>
<dbReference type="Pfam" id="PF00535">
    <property type="entry name" value="Glycos_transf_2"/>
    <property type="match status" value="1"/>
</dbReference>
<name>A0A2T7FSR8_9RHOB</name>
<reference evidence="5 6" key="1">
    <citation type="submission" date="2018-04" db="EMBL/GenBank/DDBJ databases">
        <title>Pelagivirga bohaiensis gen. nov., sp. nov., a bacterium isolated from the Bohai Sea.</title>
        <authorList>
            <person name="Ji X."/>
        </authorList>
    </citation>
    <scope>NUCLEOTIDE SEQUENCE [LARGE SCALE GENOMIC DNA]</scope>
    <source>
        <strain evidence="5 6">BH-SD16</strain>
    </source>
</reference>
<dbReference type="Proteomes" id="UP000244817">
    <property type="component" value="Unassembled WGS sequence"/>
</dbReference>
<keyword evidence="3 5" id="KW-0808">Transferase</keyword>
<organism evidence="5 6">
    <name type="scientific">Thalassorhabdomicrobium marinisediminis</name>
    <dbReference type="NCBI Taxonomy" id="2170577"/>
    <lineage>
        <taxon>Bacteria</taxon>
        <taxon>Pseudomonadati</taxon>
        <taxon>Pseudomonadota</taxon>
        <taxon>Alphaproteobacteria</taxon>
        <taxon>Rhodobacterales</taxon>
        <taxon>Paracoccaceae</taxon>
        <taxon>Thalassorhabdomicrobium</taxon>
    </lineage>
</organism>
<dbReference type="PANTHER" id="PTHR43685:SF5">
    <property type="entry name" value="GLYCOSYLTRANSFERASE EPSE-RELATED"/>
    <property type="match status" value="1"/>
</dbReference>
<feature type="domain" description="Glycosyltransferase 2-like" evidence="4">
    <location>
        <begin position="10"/>
        <end position="152"/>
    </location>
</feature>
<evidence type="ECO:0000256" key="1">
    <source>
        <dbReference type="ARBA" id="ARBA00006739"/>
    </source>
</evidence>
<evidence type="ECO:0000313" key="5">
    <source>
        <dbReference type="EMBL" id="PVA05218.1"/>
    </source>
</evidence>
<dbReference type="InterPro" id="IPR050834">
    <property type="entry name" value="Glycosyltransf_2"/>
</dbReference>
<comment type="similarity">
    <text evidence="1">Belongs to the glycosyltransferase 2 family.</text>
</comment>
<keyword evidence="2" id="KW-0328">Glycosyltransferase</keyword>
<evidence type="ECO:0000313" key="6">
    <source>
        <dbReference type="Proteomes" id="UP000244817"/>
    </source>
</evidence>
<evidence type="ECO:0000259" key="4">
    <source>
        <dbReference type="Pfam" id="PF00535"/>
    </source>
</evidence>
<accession>A0A2T7FSR8</accession>
<comment type="caution">
    <text evidence="5">The sequence shown here is derived from an EMBL/GenBank/DDBJ whole genome shotgun (WGS) entry which is preliminary data.</text>
</comment>
<proteinExistence type="inferred from homology"/>
<sequence length="315" mass="34791">MSVCSPSVLIVMCTYNGARWLPEQLASIAGQTHKNWTLVVSDDGSTDNTCNIVRTFGETYPVILYEAANQNGETRSLAPSQRAARNYMQTLSRPDLPLSPNSYLALSDQDDVWYPDKLAHGLGVLASAENQFALYGGQSRHIDQDGRVLAHSHPLRRGAGLRNALVQNVISGHSAILTPQATTQVRDAGVPVGIWYHDWWIYLLLSAMGAQVIVDDHVGLDYRQHAGNVMGAGRGHAARLRRLRQIFNGAFGHWIHANLTALNRHQHSLTPQARTSCAALKTSPIRAQALWRSKAYRQNPIETMCLLLAATMRKL</sequence>